<dbReference type="Gene3D" id="1.10.418.10">
    <property type="entry name" value="Calponin-like domain"/>
    <property type="match status" value="2"/>
</dbReference>
<feature type="domain" description="Calponin-homology (CH)" evidence="3">
    <location>
        <begin position="238"/>
        <end position="326"/>
    </location>
</feature>
<dbReference type="PANTHER" id="PTHR19961:SF18">
    <property type="entry name" value="FI19014P1"/>
    <property type="match status" value="1"/>
</dbReference>
<protein>
    <recommendedName>
        <fullName evidence="3">Calponin-homology (CH) domain-containing protein</fullName>
    </recommendedName>
</protein>
<name>A0A2H3DJ09_ARMGA</name>
<dbReference type="GO" id="GO:0005737">
    <property type="term" value="C:cytoplasm"/>
    <property type="evidence" value="ECO:0007669"/>
    <property type="project" value="TreeGrafter"/>
</dbReference>
<keyword evidence="5" id="KW-1185">Reference proteome</keyword>
<keyword evidence="2" id="KW-0009">Actin-binding</keyword>
<dbReference type="GO" id="GO:0051015">
    <property type="term" value="F:actin filament binding"/>
    <property type="evidence" value="ECO:0007669"/>
    <property type="project" value="InterPro"/>
</dbReference>
<sequence length="401" mass="44487">MFIHGRSDSGSSARTINQCSKITINAYPQSRASDEVKNRRKKLWLGRGKCTRTPFEHYFALCTNSDGYKIAVNRELTPVKAIAKPADHRDTVDDKHDQGSTMDNDVRPNAATLILMKRWRRIQRGSVKYALMTTVRQALQSTVKAMTRSGNYLGEVVSMRAAKSSWKTGLRPASSDWRWYQYGKGNDSHTVEQCERQPYIPLTRMRGKSSRIISTWFLRTILIFQADTPFLPIRYSSSTSKDGFVLCKLINESVPDPIDTRVLDGEMPLNIGCSVVNIGSADIQEGRKPRSNADKSGCRKFLTPSSLIAGNPRLNLAFVANAFNIHSRLGPLTEVEKTNYGAVKDFDAEAGVGTQGMGMSRFEVVENMNYAVDLAMASGMHMVGIQGADIVDGIKTVQSGN</sequence>
<keyword evidence="1" id="KW-0677">Repeat</keyword>
<dbReference type="InParanoid" id="A0A2H3DJ09"/>
<evidence type="ECO:0000313" key="4">
    <source>
        <dbReference type="EMBL" id="PBK89067.1"/>
    </source>
</evidence>
<dbReference type="GO" id="GO:0051639">
    <property type="term" value="P:actin filament network formation"/>
    <property type="evidence" value="ECO:0007669"/>
    <property type="project" value="TreeGrafter"/>
</dbReference>
<evidence type="ECO:0000259" key="3">
    <source>
        <dbReference type="Pfam" id="PF00307"/>
    </source>
</evidence>
<dbReference type="SUPFAM" id="SSF47576">
    <property type="entry name" value="Calponin-homology domain, CH-domain"/>
    <property type="match status" value="1"/>
</dbReference>
<gene>
    <name evidence="4" type="ORF">ARMGADRAFT_1115294</name>
</gene>
<dbReference type="OrthoDB" id="431378at2759"/>
<organism evidence="4 5">
    <name type="scientific">Armillaria gallica</name>
    <name type="common">Bulbous honey fungus</name>
    <name type="synonym">Armillaria bulbosa</name>
    <dbReference type="NCBI Taxonomy" id="47427"/>
    <lineage>
        <taxon>Eukaryota</taxon>
        <taxon>Fungi</taxon>
        <taxon>Dikarya</taxon>
        <taxon>Basidiomycota</taxon>
        <taxon>Agaricomycotina</taxon>
        <taxon>Agaricomycetes</taxon>
        <taxon>Agaricomycetidae</taxon>
        <taxon>Agaricales</taxon>
        <taxon>Marasmiineae</taxon>
        <taxon>Physalacriaceae</taxon>
        <taxon>Armillaria</taxon>
    </lineage>
</organism>
<dbReference type="InterPro" id="IPR039959">
    <property type="entry name" value="Fimbrin/Plastin"/>
</dbReference>
<dbReference type="Proteomes" id="UP000217790">
    <property type="component" value="Unassembled WGS sequence"/>
</dbReference>
<dbReference type="InterPro" id="IPR001715">
    <property type="entry name" value="CH_dom"/>
</dbReference>
<dbReference type="GO" id="GO:0005884">
    <property type="term" value="C:actin filament"/>
    <property type="evidence" value="ECO:0007669"/>
    <property type="project" value="TreeGrafter"/>
</dbReference>
<evidence type="ECO:0000313" key="5">
    <source>
        <dbReference type="Proteomes" id="UP000217790"/>
    </source>
</evidence>
<dbReference type="EMBL" id="KZ293670">
    <property type="protein sequence ID" value="PBK89067.1"/>
    <property type="molecule type" value="Genomic_DNA"/>
</dbReference>
<evidence type="ECO:0000256" key="1">
    <source>
        <dbReference type="ARBA" id="ARBA00022737"/>
    </source>
</evidence>
<accession>A0A2H3DJ09</accession>
<evidence type="ECO:0000256" key="2">
    <source>
        <dbReference type="ARBA" id="ARBA00023203"/>
    </source>
</evidence>
<dbReference type="GO" id="GO:0032432">
    <property type="term" value="C:actin filament bundle"/>
    <property type="evidence" value="ECO:0007669"/>
    <property type="project" value="TreeGrafter"/>
</dbReference>
<dbReference type="InterPro" id="IPR036872">
    <property type="entry name" value="CH_dom_sf"/>
</dbReference>
<dbReference type="PANTHER" id="PTHR19961">
    <property type="entry name" value="FIMBRIN/PLASTIN"/>
    <property type="match status" value="1"/>
</dbReference>
<dbReference type="GO" id="GO:0051017">
    <property type="term" value="P:actin filament bundle assembly"/>
    <property type="evidence" value="ECO:0007669"/>
    <property type="project" value="InterPro"/>
</dbReference>
<dbReference type="Pfam" id="PF00307">
    <property type="entry name" value="CH"/>
    <property type="match status" value="1"/>
</dbReference>
<dbReference type="STRING" id="47427.A0A2H3DJ09"/>
<reference evidence="5" key="1">
    <citation type="journal article" date="2017" name="Nat. Ecol. Evol.">
        <title>Genome expansion and lineage-specific genetic innovations in the forest pathogenic fungi Armillaria.</title>
        <authorList>
            <person name="Sipos G."/>
            <person name="Prasanna A.N."/>
            <person name="Walter M.C."/>
            <person name="O'Connor E."/>
            <person name="Balint B."/>
            <person name="Krizsan K."/>
            <person name="Kiss B."/>
            <person name="Hess J."/>
            <person name="Varga T."/>
            <person name="Slot J."/>
            <person name="Riley R."/>
            <person name="Boka B."/>
            <person name="Rigling D."/>
            <person name="Barry K."/>
            <person name="Lee J."/>
            <person name="Mihaltcheva S."/>
            <person name="LaButti K."/>
            <person name="Lipzen A."/>
            <person name="Waldron R."/>
            <person name="Moloney N.M."/>
            <person name="Sperisen C."/>
            <person name="Kredics L."/>
            <person name="Vagvoelgyi C."/>
            <person name="Patrignani A."/>
            <person name="Fitzpatrick D."/>
            <person name="Nagy I."/>
            <person name="Doyle S."/>
            <person name="Anderson J.B."/>
            <person name="Grigoriev I.V."/>
            <person name="Gueldener U."/>
            <person name="Muensterkoetter M."/>
            <person name="Nagy L.G."/>
        </authorList>
    </citation>
    <scope>NUCLEOTIDE SEQUENCE [LARGE SCALE GENOMIC DNA]</scope>
    <source>
        <strain evidence="5">Ar21-2</strain>
    </source>
</reference>
<dbReference type="AlphaFoldDB" id="A0A2H3DJ09"/>
<proteinExistence type="predicted"/>